<keyword evidence="2" id="KW-1185">Reference proteome</keyword>
<evidence type="ECO:0000313" key="1">
    <source>
        <dbReference type="EMBL" id="GAA5052672.1"/>
    </source>
</evidence>
<dbReference type="RefSeq" id="WP_227778285.1">
    <property type="nucleotide sequence ID" value="NZ_BAABKX010000013.1"/>
</dbReference>
<dbReference type="EMBL" id="BAABKX010000013">
    <property type="protein sequence ID" value="GAA5052672.1"/>
    <property type="molecule type" value="Genomic_DNA"/>
</dbReference>
<proteinExistence type="predicted"/>
<sequence length="288" mass="32239">MLNETDVIAPYWLGLEWSSWHSLNPASGDLASLPTDEGLYKISNPDHGGLVYIGETGRSLRGRVRALARGTFADEMPYRDPHTAAPCLWAIHDRDSSALEVSWTVPSQASDFQARKAIEAALIALHRREHGHSPTANFARIIPGYKQSSYRKDGLVGGRLADDETESNADLGIGPLDWEQWMNLTADDWMGLEWSEPAPLSEAATQIPNVSGVYRLWEPSCPQPLEYIGESKKLRNRLYRHRRNRDGSFLFSFAALSKLDAKHKREEVETDLLGAHWLACEAAPTDQF</sequence>
<name>A0AAV3UJ02_9EURY</name>
<protein>
    <submittedName>
        <fullName evidence="1">GIY-YIG nuclease family protein</fullName>
    </submittedName>
</protein>
<organism evidence="1 2">
    <name type="scientific">Haladaptatus pallidirubidus</name>
    <dbReference type="NCBI Taxonomy" id="1008152"/>
    <lineage>
        <taxon>Archaea</taxon>
        <taxon>Methanobacteriati</taxon>
        <taxon>Methanobacteriota</taxon>
        <taxon>Stenosarchaea group</taxon>
        <taxon>Halobacteria</taxon>
        <taxon>Halobacteriales</taxon>
        <taxon>Haladaptataceae</taxon>
        <taxon>Haladaptatus</taxon>
    </lineage>
</organism>
<dbReference type="GeneID" id="68617039"/>
<gene>
    <name evidence="1" type="ORF">GCM10025751_29040</name>
</gene>
<accession>A0AAV3UJ02</accession>
<dbReference type="AlphaFoldDB" id="A0AAV3UJ02"/>
<evidence type="ECO:0000313" key="2">
    <source>
        <dbReference type="Proteomes" id="UP001501729"/>
    </source>
</evidence>
<reference evidence="1 2" key="1">
    <citation type="journal article" date="2019" name="Int. J. Syst. Evol. Microbiol.">
        <title>The Global Catalogue of Microorganisms (GCM) 10K type strain sequencing project: providing services to taxonomists for standard genome sequencing and annotation.</title>
        <authorList>
            <consortium name="The Broad Institute Genomics Platform"/>
            <consortium name="The Broad Institute Genome Sequencing Center for Infectious Disease"/>
            <person name="Wu L."/>
            <person name="Ma J."/>
        </authorList>
    </citation>
    <scope>NUCLEOTIDE SEQUENCE [LARGE SCALE GENOMIC DNA]</scope>
    <source>
        <strain evidence="1 2">JCM 17504</strain>
    </source>
</reference>
<comment type="caution">
    <text evidence="1">The sequence shown here is derived from an EMBL/GenBank/DDBJ whole genome shotgun (WGS) entry which is preliminary data.</text>
</comment>
<dbReference type="Proteomes" id="UP001501729">
    <property type="component" value="Unassembled WGS sequence"/>
</dbReference>